<reference evidence="1 2" key="1">
    <citation type="journal article" date="2023" name="Arcadia Sci">
        <title>De novo assembly of a long-read Amblyomma americanum tick genome.</title>
        <authorList>
            <person name="Chou S."/>
            <person name="Poskanzer K.E."/>
            <person name="Rollins M."/>
            <person name="Thuy-Boun P.S."/>
        </authorList>
    </citation>
    <scope>NUCLEOTIDE SEQUENCE [LARGE SCALE GENOMIC DNA]</scope>
    <source>
        <strain evidence="1">F_SG_1</strain>
        <tissue evidence="1">Salivary glands</tissue>
    </source>
</reference>
<accession>A0AAQ4DNJ6</accession>
<protein>
    <submittedName>
        <fullName evidence="1">Uncharacterized protein</fullName>
    </submittedName>
</protein>
<evidence type="ECO:0000313" key="2">
    <source>
        <dbReference type="Proteomes" id="UP001321473"/>
    </source>
</evidence>
<proteinExistence type="predicted"/>
<dbReference type="EMBL" id="JARKHS020028749">
    <property type="protein sequence ID" value="KAK8764036.1"/>
    <property type="molecule type" value="Genomic_DNA"/>
</dbReference>
<gene>
    <name evidence="1" type="ORF">V5799_033354</name>
</gene>
<comment type="caution">
    <text evidence="1">The sequence shown here is derived from an EMBL/GenBank/DDBJ whole genome shotgun (WGS) entry which is preliminary data.</text>
</comment>
<dbReference type="AlphaFoldDB" id="A0AAQ4DNJ6"/>
<keyword evidence="2" id="KW-1185">Reference proteome</keyword>
<organism evidence="1 2">
    <name type="scientific">Amblyomma americanum</name>
    <name type="common">Lone star tick</name>
    <dbReference type="NCBI Taxonomy" id="6943"/>
    <lineage>
        <taxon>Eukaryota</taxon>
        <taxon>Metazoa</taxon>
        <taxon>Ecdysozoa</taxon>
        <taxon>Arthropoda</taxon>
        <taxon>Chelicerata</taxon>
        <taxon>Arachnida</taxon>
        <taxon>Acari</taxon>
        <taxon>Parasitiformes</taxon>
        <taxon>Ixodida</taxon>
        <taxon>Ixodoidea</taxon>
        <taxon>Ixodidae</taxon>
        <taxon>Amblyomminae</taxon>
        <taxon>Amblyomma</taxon>
    </lineage>
</organism>
<name>A0AAQ4DNJ6_AMBAM</name>
<evidence type="ECO:0000313" key="1">
    <source>
        <dbReference type="EMBL" id="KAK8764036.1"/>
    </source>
</evidence>
<dbReference type="Proteomes" id="UP001321473">
    <property type="component" value="Unassembled WGS sequence"/>
</dbReference>
<sequence>MPAASREVQGRWLRAKVILGRGPGHAAREKSMVHHLQSLQSPTVVVRCARLVETAVLGRNRWTPTKTCAEM</sequence>